<keyword evidence="1" id="KW-0732">Signal</keyword>
<proteinExistence type="predicted"/>
<name>A0AAW3ZS83_9GAMM</name>
<comment type="caution">
    <text evidence="2">The sequence shown here is derived from an EMBL/GenBank/DDBJ whole genome shotgun (WGS) entry which is preliminary data.</text>
</comment>
<organism evidence="2 3">
    <name type="scientific">Pseudomarimonas arenosa</name>
    <dbReference type="NCBI Taxonomy" id="2774145"/>
    <lineage>
        <taxon>Bacteria</taxon>
        <taxon>Pseudomonadati</taxon>
        <taxon>Pseudomonadota</taxon>
        <taxon>Gammaproteobacteria</taxon>
        <taxon>Lysobacterales</taxon>
        <taxon>Lysobacteraceae</taxon>
        <taxon>Pseudomarimonas</taxon>
    </lineage>
</organism>
<feature type="signal peptide" evidence="1">
    <location>
        <begin position="1"/>
        <end position="18"/>
    </location>
</feature>
<evidence type="ECO:0000256" key="1">
    <source>
        <dbReference type="SAM" id="SignalP"/>
    </source>
</evidence>
<gene>
    <name evidence="2" type="ORF">IFO71_15220</name>
</gene>
<dbReference type="Proteomes" id="UP000613768">
    <property type="component" value="Unassembled WGS sequence"/>
</dbReference>
<dbReference type="AlphaFoldDB" id="A0AAW3ZS83"/>
<evidence type="ECO:0000313" key="2">
    <source>
        <dbReference type="EMBL" id="MBD8527091.1"/>
    </source>
</evidence>
<evidence type="ECO:0000313" key="3">
    <source>
        <dbReference type="Proteomes" id="UP000613768"/>
    </source>
</evidence>
<feature type="chain" id="PRO_5043957905" evidence="1">
    <location>
        <begin position="19"/>
        <end position="125"/>
    </location>
</feature>
<accession>A0AAW3ZS83</accession>
<protein>
    <submittedName>
        <fullName evidence="2">Uncharacterized protein</fullName>
    </submittedName>
</protein>
<dbReference type="RefSeq" id="WP_192030513.1">
    <property type="nucleotide sequence ID" value="NZ_JACYTR010000040.1"/>
</dbReference>
<sequence>MRYWMMLAASVLSANALAAEPDGTKFWGSVVVDDQHIVSYYLTVPPGERAALSLGSGYSLQFESAPNGGSSGEAKVSLLDKKSKPLHERSMPGASPMNLSGAYAVCRGSVVYISPAPSEPASCDD</sequence>
<reference evidence="2 3" key="1">
    <citation type="submission" date="2020-09" db="EMBL/GenBank/DDBJ databases">
        <title>Pseudoxanthomonas sp. CAU 1598 isolated from sand of Yaerae Beach.</title>
        <authorList>
            <person name="Kim W."/>
        </authorList>
    </citation>
    <scope>NUCLEOTIDE SEQUENCE [LARGE SCALE GENOMIC DNA]</scope>
    <source>
        <strain evidence="2 3">CAU 1598</strain>
    </source>
</reference>
<dbReference type="EMBL" id="JACYTR010000040">
    <property type="protein sequence ID" value="MBD8527091.1"/>
    <property type="molecule type" value="Genomic_DNA"/>
</dbReference>
<keyword evidence="3" id="KW-1185">Reference proteome</keyword>